<sequence length="248" mass="29511">MARKPRVNDPGFYHIVNRGVNGAEIFNEKEDFFKFMELMLKTKYDYKVIFHAFTILPNHYHILLETTLPNLSEAMRFLNSAYAAWYNYKTGRVGHLWKGRFESYMMFDDNHSWKVIKYIERNALALGLVDDIKDYDYQSLALRLKKNKFNDIIQGSMIFQKPLEEYIEWLNKPLEKFELEEIYNEPRIIKVDGELKVIRKKISDFFEEYDEKKDAILAAKEAGYKYTEIARYLGVSSGYINKILKSEK</sequence>
<dbReference type="eggNOG" id="COG1943">
    <property type="taxonomic scope" value="Bacteria"/>
</dbReference>
<protein>
    <recommendedName>
        <fullName evidence="1">Transposase IS200-like domain-containing protein</fullName>
    </recommendedName>
</protein>
<dbReference type="RefSeq" id="WP_015901825.1">
    <property type="nucleotide sequence ID" value="NC_012115.1"/>
</dbReference>
<dbReference type="KEGG" id="nam:NAMH_0445"/>
<dbReference type="STRING" id="598659.NAMH_0445"/>
<evidence type="ECO:0000313" key="3">
    <source>
        <dbReference type="Proteomes" id="UP000000448"/>
    </source>
</evidence>
<dbReference type="InterPro" id="IPR036515">
    <property type="entry name" value="Transposase_17_sf"/>
</dbReference>
<reference evidence="2 3" key="1">
    <citation type="journal article" date="2009" name="PLoS Genet.">
        <title>Adaptations to submarine hydrothermal environments exemplified by the genome of Nautilia profundicola.</title>
        <authorList>
            <person name="Campbell B.J."/>
            <person name="Smith J.L."/>
            <person name="Hanson T.E."/>
            <person name="Klotz M.G."/>
            <person name="Stein L.Y."/>
            <person name="Lee C.K."/>
            <person name="Wu D."/>
            <person name="Robinson J.M."/>
            <person name="Khouri H.M."/>
            <person name="Eisen J.A."/>
            <person name="Cary S.C."/>
        </authorList>
    </citation>
    <scope>NUCLEOTIDE SEQUENCE [LARGE SCALE GENOMIC DNA]</scope>
    <source>
        <strain evidence="3">ATCC BAA-1463 / DSM 18972 / AmH</strain>
    </source>
</reference>
<dbReference type="PANTHER" id="PTHR34322:SF2">
    <property type="entry name" value="TRANSPOSASE IS200-LIKE DOMAIN-CONTAINING PROTEIN"/>
    <property type="match status" value="1"/>
</dbReference>
<dbReference type="Gene3D" id="3.30.70.1290">
    <property type="entry name" value="Transposase IS200-like"/>
    <property type="match status" value="1"/>
</dbReference>
<dbReference type="OrthoDB" id="9800147at2"/>
<keyword evidence="3" id="KW-1185">Reference proteome</keyword>
<feature type="domain" description="Transposase IS200-like" evidence="1">
    <location>
        <begin position="9"/>
        <end position="122"/>
    </location>
</feature>
<organism evidence="2 3">
    <name type="scientific">Nautilia profundicola (strain ATCC BAA-1463 / DSM 18972 / AmH)</name>
    <dbReference type="NCBI Taxonomy" id="598659"/>
    <lineage>
        <taxon>Bacteria</taxon>
        <taxon>Pseudomonadati</taxon>
        <taxon>Campylobacterota</taxon>
        <taxon>Epsilonproteobacteria</taxon>
        <taxon>Nautiliales</taxon>
        <taxon>Nautiliaceae</taxon>
        <taxon>Nautilia</taxon>
    </lineage>
</organism>
<dbReference type="GO" id="GO:0003677">
    <property type="term" value="F:DNA binding"/>
    <property type="evidence" value="ECO:0007669"/>
    <property type="project" value="InterPro"/>
</dbReference>
<name>B9L8A5_NAUPA</name>
<accession>B9L8A5</accession>
<dbReference type="Proteomes" id="UP000000448">
    <property type="component" value="Chromosome"/>
</dbReference>
<dbReference type="AlphaFoldDB" id="B9L8A5"/>
<dbReference type="EMBL" id="CP001279">
    <property type="protein sequence ID" value="ACM92773.1"/>
    <property type="molecule type" value="Genomic_DNA"/>
</dbReference>
<evidence type="ECO:0000313" key="2">
    <source>
        <dbReference type="EMBL" id="ACM92773.1"/>
    </source>
</evidence>
<dbReference type="InterPro" id="IPR002686">
    <property type="entry name" value="Transposase_17"/>
</dbReference>
<dbReference type="HOGENOM" id="CLU_068226_0_1_7"/>
<proteinExistence type="predicted"/>
<dbReference type="SMART" id="SM01321">
    <property type="entry name" value="Y1_Tnp"/>
    <property type="match status" value="1"/>
</dbReference>
<dbReference type="GO" id="GO:0006313">
    <property type="term" value="P:DNA transposition"/>
    <property type="evidence" value="ECO:0007669"/>
    <property type="project" value="InterPro"/>
</dbReference>
<gene>
    <name evidence="2" type="ordered locus">NAMH_0445</name>
</gene>
<dbReference type="SUPFAM" id="SSF143422">
    <property type="entry name" value="Transposase IS200-like"/>
    <property type="match status" value="1"/>
</dbReference>
<dbReference type="GO" id="GO:0004803">
    <property type="term" value="F:transposase activity"/>
    <property type="evidence" value="ECO:0007669"/>
    <property type="project" value="InterPro"/>
</dbReference>
<dbReference type="Pfam" id="PF01797">
    <property type="entry name" value="Y1_Tnp"/>
    <property type="match status" value="1"/>
</dbReference>
<dbReference type="PANTHER" id="PTHR34322">
    <property type="entry name" value="TRANSPOSASE, Y1_TNP DOMAIN-CONTAINING"/>
    <property type="match status" value="1"/>
</dbReference>
<evidence type="ECO:0000259" key="1">
    <source>
        <dbReference type="SMART" id="SM01321"/>
    </source>
</evidence>